<dbReference type="AlphaFoldDB" id="I3X5J9"/>
<protein>
    <submittedName>
        <fullName evidence="1">Uncharacterized protein</fullName>
    </submittedName>
</protein>
<dbReference type="EMBL" id="CP003563">
    <property type="protein sequence ID" value="AFL51155.1"/>
    <property type="molecule type" value="Genomic_DNA"/>
</dbReference>
<sequence>MTGARCARFLSSASSRSSLFLSSTCRHEYLCRLRVDKVKRKNYIVEGAVFWPYGFSIGESEPSV</sequence>
<evidence type="ECO:0000313" key="2">
    <source>
        <dbReference type="Proteomes" id="UP000006180"/>
    </source>
</evidence>
<accession>I3X5J9</accession>
<dbReference type="STRING" id="1185652.USDA257_c25800"/>
<dbReference type="HOGENOM" id="CLU_2865419_0_0_5"/>
<dbReference type="KEGG" id="sfd:USDA257_c25800"/>
<reference evidence="1 2" key="1">
    <citation type="journal article" date="2012" name="J. Bacteriol.">
        <title>Complete genome sequence of the broad-host-range strain Sinorhizobium fredii USDA257.</title>
        <authorList>
            <person name="Schuldes J."/>
            <person name="Rodriguez Orbegoso M."/>
            <person name="Schmeisser C."/>
            <person name="Krishnan H.B."/>
            <person name="Daniel R."/>
            <person name="Streit W.R."/>
        </authorList>
    </citation>
    <scope>NUCLEOTIDE SEQUENCE [LARGE SCALE GENOMIC DNA]</scope>
    <source>
        <strain evidence="1 2">USDA 257</strain>
    </source>
</reference>
<dbReference type="Proteomes" id="UP000006180">
    <property type="component" value="Chromosome"/>
</dbReference>
<name>I3X5J9_SINF2</name>
<proteinExistence type="predicted"/>
<gene>
    <name evidence="1" type="ORF">USDA257_c25800</name>
</gene>
<dbReference type="PATRIC" id="fig|1185652.3.peg.2672"/>
<evidence type="ECO:0000313" key="1">
    <source>
        <dbReference type="EMBL" id="AFL51155.1"/>
    </source>
</evidence>
<organism evidence="1 2">
    <name type="scientific">Sinorhizobium fredii (strain USDA 257)</name>
    <dbReference type="NCBI Taxonomy" id="1185652"/>
    <lineage>
        <taxon>Bacteria</taxon>
        <taxon>Pseudomonadati</taxon>
        <taxon>Pseudomonadota</taxon>
        <taxon>Alphaproteobacteria</taxon>
        <taxon>Hyphomicrobiales</taxon>
        <taxon>Rhizobiaceae</taxon>
        <taxon>Sinorhizobium/Ensifer group</taxon>
        <taxon>Sinorhizobium</taxon>
    </lineage>
</organism>